<dbReference type="AlphaFoldDB" id="A0A1A8Y0F2"/>
<feature type="region of interest" description="Disordered" evidence="7">
    <location>
        <begin position="462"/>
        <end position="483"/>
    </location>
</feature>
<dbReference type="SUPFAM" id="SSF53807">
    <property type="entry name" value="Helical backbone' metal receptor"/>
    <property type="match status" value="1"/>
</dbReference>
<dbReference type="InterPro" id="IPR000318">
    <property type="entry name" value="Nase_comp1_CS"/>
</dbReference>
<dbReference type="EMBL" id="FLQY01000348">
    <property type="protein sequence ID" value="SBT10436.1"/>
    <property type="molecule type" value="Genomic_DNA"/>
</dbReference>
<dbReference type="UniPathway" id="UPA00782"/>
<evidence type="ECO:0000256" key="5">
    <source>
        <dbReference type="ARBA" id="ARBA00023231"/>
    </source>
</evidence>
<evidence type="ECO:0000313" key="10">
    <source>
        <dbReference type="Proteomes" id="UP000199600"/>
    </source>
</evidence>
<evidence type="ECO:0000256" key="1">
    <source>
        <dbReference type="ARBA" id="ARBA00003171"/>
    </source>
</evidence>
<dbReference type="Gene3D" id="3.40.50.1980">
    <property type="entry name" value="Nitrogenase molybdenum iron protein domain"/>
    <property type="match status" value="3"/>
</dbReference>
<dbReference type="GO" id="GO:0016163">
    <property type="term" value="F:nitrogenase activity"/>
    <property type="evidence" value="ECO:0007669"/>
    <property type="project" value="InterPro"/>
</dbReference>
<evidence type="ECO:0000256" key="7">
    <source>
        <dbReference type="SAM" id="MobiDB-lite"/>
    </source>
</evidence>
<evidence type="ECO:0000256" key="4">
    <source>
        <dbReference type="ARBA" id="ARBA00013282"/>
    </source>
</evidence>
<dbReference type="NCBIfam" id="TIGR01285">
    <property type="entry name" value="nifN"/>
    <property type="match status" value="1"/>
</dbReference>
<dbReference type="RefSeq" id="WP_245664295.1">
    <property type="nucleotide sequence ID" value="NZ_FLQY01000348.1"/>
</dbReference>
<comment type="function">
    <text evidence="1">This protein may play a role in the biosynthesis of the prosthetic group of nitrogenase (FeMo cofactor).</text>
</comment>
<dbReference type="Gene3D" id="6.10.250.1090">
    <property type="match status" value="1"/>
</dbReference>
<dbReference type="InterPro" id="IPR005975">
    <property type="entry name" value="Nase_Mo-Fe_CF"/>
</dbReference>
<accession>A0A1A8Y0F2</accession>
<dbReference type="InterPro" id="IPR050152">
    <property type="entry name" value="ChlB/BchB/BchZ"/>
</dbReference>
<keyword evidence="5 6" id="KW-0535">Nitrogen fixation</keyword>
<comment type="similarity">
    <text evidence="3 6">Belongs to the NifD/NifK/NifE/NifN family.</text>
</comment>
<feature type="domain" description="Nitrogenase/oxidoreductase component 1" evidence="8">
    <location>
        <begin position="21"/>
        <end position="436"/>
    </location>
</feature>
<evidence type="ECO:0000256" key="6">
    <source>
        <dbReference type="RuleBase" id="RU004021"/>
    </source>
</evidence>
<reference evidence="9 10" key="1">
    <citation type="submission" date="2016-06" db="EMBL/GenBank/DDBJ databases">
        <authorList>
            <person name="Kjaerup R.B."/>
            <person name="Dalgaard T.S."/>
            <person name="Juul-Madsen H.R."/>
        </authorList>
    </citation>
    <scope>NUCLEOTIDE SEQUENCE [LARGE SCALE GENOMIC DNA]</scope>
    <source>
        <strain evidence="9">2</strain>
    </source>
</reference>
<organism evidence="9 10">
    <name type="scientific">Candidatus Propionivibrio aalborgensis</name>
    <dbReference type="NCBI Taxonomy" id="1860101"/>
    <lineage>
        <taxon>Bacteria</taxon>
        <taxon>Pseudomonadati</taxon>
        <taxon>Pseudomonadota</taxon>
        <taxon>Betaproteobacteria</taxon>
        <taxon>Rhodocyclales</taxon>
        <taxon>Rhodocyclaceae</taxon>
        <taxon>Propionivibrio</taxon>
    </lineage>
</organism>
<dbReference type="InterPro" id="IPR000510">
    <property type="entry name" value="Nase/OxRdtase_comp1"/>
</dbReference>
<sequence>MKMAKIINPKKALAVNPLKVSQTVGASLVFLGLRRSLPLMHGSQGCTAFGKVFFVRHFREPIPLQTTAMDQVSTIMGADENVVEALRTLCEKTSPDIIGLVTTGLAETQGTDIRRNLNDFRSAYPEFAHVAVVPVNSPDYVGCLESGYALAIEALIETLVPVSEPERQTAGKRPKQVNVLASAMLTPGDIEAIREWTEAFGLYAIVLPDIGDSLDGHLIEAEYSALTIGGTPRPEIESMGESVATLVIGPSLDKAAAILKTRTGVPDYRFAGLMGLDDCDAFTQALADISGKPVPAKVERHRAQLQDAMVDCHFSLGFARVALAADPDLLGMLVRFLTGMGAEMVSVVSPAKAESLASLPTPDVIVGDLEDLEKQASASRAQLLIANSHAAETARRLGLPLLRAGFPQYDHVGGYARTWVGYRGTRQALFDLANLMQSQHHELEPYRSLYWAESRDDVGVEQHLGQRQGQPGVDAPAATGLVH</sequence>
<dbReference type="Proteomes" id="UP000199600">
    <property type="component" value="Unassembled WGS sequence"/>
</dbReference>
<comment type="pathway">
    <text evidence="2">Cofactor biosynthesis; Fe-Mo cofactor biosynthesis.</text>
</comment>
<dbReference type="Pfam" id="PF00148">
    <property type="entry name" value="Oxidored_nitro"/>
    <property type="match status" value="1"/>
</dbReference>
<dbReference type="CDD" id="cd01966">
    <property type="entry name" value="Nitrogenase_NifN_1"/>
    <property type="match status" value="1"/>
</dbReference>
<dbReference type="GO" id="GO:0065003">
    <property type="term" value="P:protein-containing complex assembly"/>
    <property type="evidence" value="ECO:0007669"/>
    <property type="project" value="InterPro"/>
</dbReference>
<protein>
    <recommendedName>
        <fullName evidence="4">Nitrogenase iron-molybdenum cofactor biosynthesis protein NifN</fullName>
    </recommendedName>
</protein>
<gene>
    <name evidence="9" type="primary">nifN</name>
    <name evidence="9" type="ORF">PROAA_470007</name>
</gene>
<evidence type="ECO:0000313" key="9">
    <source>
        <dbReference type="EMBL" id="SBT10436.1"/>
    </source>
</evidence>
<proteinExistence type="inferred from homology"/>
<dbReference type="PROSITE" id="PS00699">
    <property type="entry name" value="NITROGENASE_1_1"/>
    <property type="match status" value="1"/>
</dbReference>
<dbReference type="PANTHER" id="PTHR33712">
    <property type="entry name" value="LIGHT-INDEPENDENT PROTOCHLOROPHYLLIDE REDUCTASE SUBUNIT B"/>
    <property type="match status" value="1"/>
</dbReference>
<name>A0A1A8Y0F2_9RHOO</name>
<evidence type="ECO:0000256" key="3">
    <source>
        <dbReference type="ARBA" id="ARBA00011002"/>
    </source>
</evidence>
<keyword evidence="10" id="KW-1185">Reference proteome</keyword>
<evidence type="ECO:0000259" key="8">
    <source>
        <dbReference type="Pfam" id="PF00148"/>
    </source>
</evidence>
<evidence type="ECO:0000256" key="2">
    <source>
        <dbReference type="ARBA" id="ARBA00005155"/>
    </source>
</evidence>
<dbReference type="PANTHER" id="PTHR33712:SF7">
    <property type="entry name" value="LIGHT-INDEPENDENT PROTOCHLOROPHYLLIDE REDUCTASE SUBUNIT B"/>
    <property type="match status" value="1"/>
</dbReference>